<feature type="transmembrane region" description="Helical" evidence="1">
    <location>
        <begin position="143"/>
        <end position="167"/>
    </location>
</feature>
<keyword evidence="1" id="KW-1133">Transmembrane helix</keyword>
<keyword evidence="3" id="KW-1185">Reference proteome</keyword>
<proteinExistence type="predicted"/>
<evidence type="ECO:0000256" key="1">
    <source>
        <dbReference type="SAM" id="Phobius"/>
    </source>
</evidence>
<protein>
    <submittedName>
        <fullName evidence="2">Uncharacterized protein</fullName>
    </submittedName>
</protein>
<dbReference type="EMBL" id="CP091092">
    <property type="protein sequence ID" value="WFN36990.1"/>
    <property type="molecule type" value="Genomic_DNA"/>
</dbReference>
<reference evidence="2" key="1">
    <citation type="submission" date="2022-01" db="EMBL/GenBank/DDBJ databases">
        <title>Complete genome of Methanomicrobium antiquum DSM 21220.</title>
        <authorList>
            <person name="Chen S.-C."/>
            <person name="You Y.-T."/>
            <person name="Zhou Y.-Z."/>
            <person name="Lai M.-C."/>
        </authorList>
    </citation>
    <scope>NUCLEOTIDE SEQUENCE</scope>
    <source>
        <strain evidence="2">DSM 21220</strain>
    </source>
</reference>
<feature type="transmembrane region" description="Helical" evidence="1">
    <location>
        <begin position="47"/>
        <end position="71"/>
    </location>
</feature>
<dbReference type="AlphaFoldDB" id="A0AAF0FP14"/>
<dbReference type="KEGG" id="manq:L1994_00935"/>
<dbReference type="GeneID" id="79948916"/>
<name>A0AAF0FP14_9EURY</name>
<sequence length="574" mass="64726">MENENLNNTLPISGVIKTTFKWGFYGFLSLVLFYILAMAFWNSPTLYHLYGIFYIQTWVLVIFFHFSAGYFGQTAVYKKYSGQKSENPDNIDSEWDLISSSEKISYYGALSGIFTAGLIIFLPVFIITLTAFGSFGYFRTLSIALGSFVPFAIIGVICGFIGSYTALLEIKKIRLNTDESESKIQKDLLAFGLLALLILFVPLFFSFSAVHLIEPEVITYGEFDENKASFIKTDSLGNIEWETEPLLTTADKAFYVHEMENKSFAVISFEPSRHGSNLKLAYLGKKGHLQTAAPFLRNDAYIAHSAEIPGYGFFLSDELNNIFKVDYSGNVSGHYKIPKEYQRYSGPIEMIYSGGDFVFLRFGKYFCMMTQNGSFSEIHSYGDSGYTYSPYRVFVSGILSLSDESGGGYLICVKNSSSRELMAVTLDENLEIISEKIIGSTHGTFVSLSEFDKNPVIITDDVLRFEDRPYDYEQYYRIYRKNGEYCDISGGDDHIKQVVFDDSGRGYTLFSISDCFLSDDREVLMKRCGYDSCESNMGSGCSDSVRILKGRLKDVKILQTSDGGYLFTYITGED</sequence>
<feature type="transmembrane region" description="Helical" evidence="1">
    <location>
        <begin position="188"/>
        <end position="213"/>
    </location>
</feature>
<feature type="transmembrane region" description="Helical" evidence="1">
    <location>
        <begin position="22"/>
        <end position="41"/>
    </location>
</feature>
<dbReference type="Proteomes" id="UP001218895">
    <property type="component" value="Chromosome"/>
</dbReference>
<feature type="transmembrane region" description="Helical" evidence="1">
    <location>
        <begin position="106"/>
        <end position="131"/>
    </location>
</feature>
<keyword evidence="1" id="KW-0472">Membrane</keyword>
<accession>A0AAF0FP14</accession>
<keyword evidence="1" id="KW-0812">Transmembrane</keyword>
<gene>
    <name evidence="2" type="ORF">L1994_00935</name>
</gene>
<evidence type="ECO:0000313" key="3">
    <source>
        <dbReference type="Proteomes" id="UP001218895"/>
    </source>
</evidence>
<organism evidence="2 3">
    <name type="scientific">Methanomicrobium antiquum</name>
    <dbReference type="NCBI Taxonomy" id="487686"/>
    <lineage>
        <taxon>Archaea</taxon>
        <taxon>Methanobacteriati</taxon>
        <taxon>Methanobacteriota</taxon>
        <taxon>Stenosarchaea group</taxon>
        <taxon>Methanomicrobia</taxon>
        <taxon>Methanomicrobiales</taxon>
        <taxon>Methanomicrobiaceae</taxon>
        <taxon>Methanomicrobium</taxon>
    </lineage>
</organism>
<evidence type="ECO:0000313" key="2">
    <source>
        <dbReference type="EMBL" id="WFN36990.1"/>
    </source>
</evidence>
<dbReference type="RefSeq" id="WP_278099828.1">
    <property type="nucleotide sequence ID" value="NZ_CP091092.1"/>
</dbReference>